<feature type="compositionally biased region" description="Basic and acidic residues" evidence="1">
    <location>
        <begin position="1"/>
        <end position="22"/>
    </location>
</feature>
<dbReference type="OrthoDB" id="282393at2"/>
<evidence type="ECO:0008006" key="4">
    <source>
        <dbReference type="Google" id="ProtNLM"/>
    </source>
</evidence>
<feature type="region of interest" description="Disordered" evidence="1">
    <location>
        <begin position="114"/>
        <end position="170"/>
    </location>
</feature>
<feature type="compositionally biased region" description="Gly residues" evidence="1">
    <location>
        <begin position="27"/>
        <end position="37"/>
    </location>
</feature>
<accession>I0IBZ8</accession>
<evidence type="ECO:0000256" key="1">
    <source>
        <dbReference type="SAM" id="MobiDB-lite"/>
    </source>
</evidence>
<evidence type="ECO:0000313" key="2">
    <source>
        <dbReference type="EMBL" id="BAM02786.1"/>
    </source>
</evidence>
<keyword evidence="3" id="KW-1185">Reference proteome</keyword>
<dbReference type="Proteomes" id="UP000007881">
    <property type="component" value="Chromosome"/>
</dbReference>
<dbReference type="EMBL" id="AP012338">
    <property type="protein sequence ID" value="BAM02786.1"/>
    <property type="molecule type" value="Genomic_DNA"/>
</dbReference>
<proteinExistence type="predicted"/>
<feature type="compositionally biased region" description="Basic and acidic residues" evidence="1">
    <location>
        <begin position="116"/>
        <end position="125"/>
    </location>
</feature>
<dbReference type="RefSeq" id="WP_014436006.1">
    <property type="nucleotide sequence ID" value="NC_017080.1"/>
</dbReference>
<dbReference type="AlphaFoldDB" id="I0IBZ8"/>
<dbReference type="eggNOG" id="COG3861">
    <property type="taxonomic scope" value="Bacteria"/>
</dbReference>
<gene>
    <name evidence="2" type="ordered locus">PSMK_06270</name>
</gene>
<sequence length="170" mass="18440">MSDHDTKHGDPNRDPITDEKGAHPVGAGLGAAAGGAATGAAVGTVAGPVGTAIGVIAGGLIGGLAGKGVAEAVDPTEEDAYWRDEHANKRRDYYKDDRDYDTHYKPAHQYGWESYSKSKHEKGEAETFDQLSPRMKQEWNEHRSDSDLTWEEAHPAARDSYNRAYEKNAS</sequence>
<reference evidence="2 3" key="1">
    <citation type="submission" date="2012-02" db="EMBL/GenBank/DDBJ databases">
        <title>Complete genome sequence of Phycisphaera mikurensis NBRC 102666.</title>
        <authorList>
            <person name="Ankai A."/>
            <person name="Hosoyama A."/>
            <person name="Terui Y."/>
            <person name="Sekine M."/>
            <person name="Fukai R."/>
            <person name="Kato Y."/>
            <person name="Nakamura S."/>
            <person name="Yamada-Narita S."/>
            <person name="Kawakoshi A."/>
            <person name="Fukunaga Y."/>
            <person name="Yamazaki S."/>
            <person name="Fujita N."/>
        </authorList>
    </citation>
    <scope>NUCLEOTIDE SEQUENCE [LARGE SCALE GENOMIC DNA]</scope>
    <source>
        <strain evidence="3">NBRC 102666 / KCTC 22515 / FYK2301M01</strain>
    </source>
</reference>
<dbReference type="HOGENOM" id="CLU_107151_0_0_0"/>
<evidence type="ECO:0000313" key="3">
    <source>
        <dbReference type="Proteomes" id="UP000007881"/>
    </source>
</evidence>
<organism evidence="2 3">
    <name type="scientific">Phycisphaera mikurensis (strain NBRC 102666 / KCTC 22515 / FYK2301M01)</name>
    <dbReference type="NCBI Taxonomy" id="1142394"/>
    <lineage>
        <taxon>Bacteria</taxon>
        <taxon>Pseudomonadati</taxon>
        <taxon>Planctomycetota</taxon>
        <taxon>Phycisphaerae</taxon>
        <taxon>Phycisphaerales</taxon>
        <taxon>Phycisphaeraceae</taxon>
        <taxon>Phycisphaera</taxon>
    </lineage>
</organism>
<dbReference type="KEGG" id="phm:PSMK_06270"/>
<feature type="compositionally biased region" description="Basic and acidic residues" evidence="1">
    <location>
        <begin position="135"/>
        <end position="170"/>
    </location>
</feature>
<protein>
    <recommendedName>
        <fullName evidence="4">Glycine zipper domain-containing protein</fullName>
    </recommendedName>
</protein>
<name>I0IBZ8_PHYMF</name>
<dbReference type="STRING" id="1142394.PSMK_06270"/>
<feature type="region of interest" description="Disordered" evidence="1">
    <location>
        <begin position="1"/>
        <end position="39"/>
    </location>
</feature>